<name>A0ABV0F2K2_9ENTE</name>
<accession>A0ABV0F2K2</accession>
<protein>
    <submittedName>
        <fullName evidence="1">Uncharacterized protein</fullName>
    </submittedName>
</protein>
<organism evidence="1 2">
    <name type="scientific">Enterococcus diestrammenae</name>
    <dbReference type="NCBI Taxonomy" id="1155073"/>
    <lineage>
        <taxon>Bacteria</taxon>
        <taxon>Bacillati</taxon>
        <taxon>Bacillota</taxon>
        <taxon>Bacilli</taxon>
        <taxon>Lactobacillales</taxon>
        <taxon>Enterococcaceae</taxon>
        <taxon>Enterococcus</taxon>
    </lineage>
</organism>
<sequence length="50" mass="5892">MTKQEKINLILDARPRLVHIIKCANDDQLDRLVEEVRKDLERELDEASFA</sequence>
<comment type="caution">
    <text evidence="1">The sequence shown here is derived from an EMBL/GenBank/DDBJ whole genome shotgun (WGS) entry which is preliminary data.</text>
</comment>
<reference evidence="2" key="1">
    <citation type="submission" date="2016-06" db="EMBL/GenBank/DDBJ databases">
        <title>Four novel species of enterococci isolated from chicken manure.</title>
        <authorList>
            <person name="Van Tyne D."/>
        </authorList>
    </citation>
    <scope>NUCLEOTIDE SEQUENCE [LARGE SCALE GENOMIC DNA]</scope>
    <source>
        <strain evidence="2">JM9A</strain>
    </source>
</reference>
<reference evidence="1 2" key="2">
    <citation type="submission" date="2024-02" db="EMBL/GenBank/DDBJ databases">
        <title>The Genome Sequence of Enterococcus diestrammenae JM9A.</title>
        <authorList>
            <person name="Earl A."/>
            <person name="Manson A."/>
            <person name="Gilmore M."/>
            <person name="Sanders J."/>
            <person name="Shea T."/>
            <person name="Howe W."/>
            <person name="Livny J."/>
            <person name="Cuomo C."/>
            <person name="Neafsey D."/>
            <person name="Birren B."/>
        </authorList>
    </citation>
    <scope>NUCLEOTIDE SEQUENCE [LARGE SCALE GENOMIC DNA]</scope>
    <source>
        <strain evidence="1 2">JM9A</strain>
    </source>
</reference>
<keyword evidence="2" id="KW-1185">Reference proteome</keyword>
<dbReference type="RefSeq" id="WP_202625816.1">
    <property type="nucleotide sequence ID" value="NZ_MAEI02000001.1"/>
</dbReference>
<dbReference type="Proteomes" id="UP001429357">
    <property type="component" value="Unassembled WGS sequence"/>
</dbReference>
<evidence type="ECO:0000313" key="1">
    <source>
        <dbReference type="EMBL" id="MEO1782278.1"/>
    </source>
</evidence>
<gene>
    <name evidence="1" type="ORF">BAU18_001871</name>
</gene>
<dbReference type="EMBL" id="MAEI02000001">
    <property type="protein sequence ID" value="MEO1782278.1"/>
    <property type="molecule type" value="Genomic_DNA"/>
</dbReference>
<evidence type="ECO:0000313" key="2">
    <source>
        <dbReference type="Proteomes" id="UP001429357"/>
    </source>
</evidence>
<proteinExistence type="predicted"/>